<evidence type="ECO:0000256" key="5">
    <source>
        <dbReference type="SAM" id="Phobius"/>
    </source>
</evidence>
<dbReference type="SUPFAM" id="SSF103473">
    <property type="entry name" value="MFS general substrate transporter"/>
    <property type="match status" value="1"/>
</dbReference>
<keyword evidence="2 5" id="KW-0812">Transmembrane</keyword>
<evidence type="ECO:0000313" key="7">
    <source>
        <dbReference type="EMBL" id="MDO6415569.1"/>
    </source>
</evidence>
<protein>
    <submittedName>
        <fullName evidence="7">MFS transporter</fullName>
    </submittedName>
</protein>
<feature type="transmembrane region" description="Helical" evidence="5">
    <location>
        <begin position="366"/>
        <end position="389"/>
    </location>
</feature>
<evidence type="ECO:0000259" key="6">
    <source>
        <dbReference type="PROSITE" id="PS50850"/>
    </source>
</evidence>
<keyword evidence="8" id="KW-1185">Reference proteome</keyword>
<feature type="transmembrane region" description="Helical" evidence="5">
    <location>
        <begin position="74"/>
        <end position="94"/>
    </location>
</feature>
<dbReference type="CDD" id="cd17319">
    <property type="entry name" value="MFS_ExuT_GudP_like"/>
    <property type="match status" value="1"/>
</dbReference>
<feature type="transmembrane region" description="Helical" evidence="5">
    <location>
        <begin position="232"/>
        <end position="253"/>
    </location>
</feature>
<dbReference type="PANTHER" id="PTHR11662:SF333">
    <property type="entry name" value="D-GALACTONATE TRANSPORTER"/>
    <property type="match status" value="1"/>
</dbReference>
<dbReference type="InterPro" id="IPR000849">
    <property type="entry name" value="Sugar_P_transporter"/>
</dbReference>
<dbReference type="InterPro" id="IPR011701">
    <property type="entry name" value="MFS"/>
</dbReference>
<dbReference type="PROSITE" id="PS50850">
    <property type="entry name" value="MFS"/>
    <property type="match status" value="1"/>
</dbReference>
<feature type="transmembrane region" description="Helical" evidence="5">
    <location>
        <begin position="395"/>
        <end position="415"/>
    </location>
</feature>
<dbReference type="InterPro" id="IPR020846">
    <property type="entry name" value="MFS_dom"/>
</dbReference>
<reference evidence="7" key="1">
    <citation type="submission" date="2023-07" db="EMBL/GenBank/DDBJ databases">
        <authorList>
            <person name="Kim M."/>
        </authorList>
    </citation>
    <scope>NUCLEOTIDE SEQUENCE</scope>
    <source>
        <strain evidence="7">BIUV-7</strain>
    </source>
</reference>
<dbReference type="Pfam" id="PF07690">
    <property type="entry name" value="MFS_1"/>
    <property type="match status" value="1"/>
</dbReference>
<feature type="transmembrane region" description="Helical" evidence="5">
    <location>
        <begin position="330"/>
        <end position="354"/>
    </location>
</feature>
<accession>A0ABT8YB76</accession>
<comment type="caution">
    <text evidence="7">The sequence shown here is derived from an EMBL/GenBank/DDBJ whole genome shotgun (WGS) entry which is preliminary data.</text>
</comment>
<evidence type="ECO:0000256" key="2">
    <source>
        <dbReference type="ARBA" id="ARBA00022692"/>
    </source>
</evidence>
<feature type="transmembrane region" description="Helical" evidence="5">
    <location>
        <begin position="44"/>
        <end position="62"/>
    </location>
</feature>
<sequence length="427" mass="46002">MIASRATKVRFTILALVTGATMLNYLDRAVMSVAAKPMTEELGISPAMLGLIFSAFSWTYAASQIPGGLLLDRLGTRLTYALSLTFWSAFTLLHGFANNIGTLIALRFGLGVAEAPCYPCNSRILASWFPQTERARATGVYSIGQYFGLAFMSPILFWIVANWGWRSLFVLVGAIGIAYGLFWYAIYRDPTHARRINEAERAHIAAGGGLETKAAIRFSWSDMGRLFAKRQILGASIGQFCSNSALVFLITWFPTYLATERHMDFVKSGFFVALPYITASAGVLLGGVVSDWLIRRTGSPTIGRKAPIVAGLLLISTILSLSFIEDNTLLILVMSVATFGQGICNLGWTLISDVAPKTHIGLTSGIFNLCANIAGIVTPIVIGVVVQASGSFHGALFYIGAVALVGAASYIFIIGPVERLTLDEQPA</sequence>
<dbReference type="EMBL" id="JAUOTP010000006">
    <property type="protein sequence ID" value="MDO6415569.1"/>
    <property type="molecule type" value="Genomic_DNA"/>
</dbReference>
<keyword evidence="3 5" id="KW-1133">Transmembrane helix</keyword>
<dbReference type="Proteomes" id="UP001169764">
    <property type="component" value="Unassembled WGS sequence"/>
</dbReference>
<evidence type="ECO:0000256" key="4">
    <source>
        <dbReference type="ARBA" id="ARBA00023136"/>
    </source>
</evidence>
<feature type="transmembrane region" description="Helical" evidence="5">
    <location>
        <begin position="306"/>
        <end position="324"/>
    </location>
</feature>
<dbReference type="InterPro" id="IPR036259">
    <property type="entry name" value="MFS_trans_sf"/>
</dbReference>
<comment type="subcellular location">
    <subcellularLocation>
        <location evidence="1">Membrane</location>
        <topology evidence="1">Multi-pass membrane protein</topology>
    </subcellularLocation>
</comment>
<dbReference type="RefSeq" id="WP_303543673.1">
    <property type="nucleotide sequence ID" value="NZ_JAUOTP010000006.1"/>
</dbReference>
<dbReference type="Gene3D" id="1.20.1250.20">
    <property type="entry name" value="MFS general substrate transporter like domains"/>
    <property type="match status" value="2"/>
</dbReference>
<keyword evidence="4 5" id="KW-0472">Membrane</keyword>
<evidence type="ECO:0000256" key="3">
    <source>
        <dbReference type="ARBA" id="ARBA00022989"/>
    </source>
</evidence>
<name>A0ABT8YB76_9SPHN</name>
<feature type="transmembrane region" description="Helical" evidence="5">
    <location>
        <begin position="273"/>
        <end position="294"/>
    </location>
</feature>
<feature type="transmembrane region" description="Helical" evidence="5">
    <location>
        <begin position="139"/>
        <end position="161"/>
    </location>
</feature>
<evidence type="ECO:0000256" key="1">
    <source>
        <dbReference type="ARBA" id="ARBA00004141"/>
    </source>
</evidence>
<dbReference type="InterPro" id="IPR050382">
    <property type="entry name" value="MFS_Na/Anion_cotransporter"/>
</dbReference>
<proteinExistence type="predicted"/>
<feature type="domain" description="Major facilitator superfamily (MFS) profile" evidence="6">
    <location>
        <begin position="13"/>
        <end position="418"/>
    </location>
</feature>
<gene>
    <name evidence="7" type="ORF">Q4F19_14360</name>
</gene>
<evidence type="ECO:0000313" key="8">
    <source>
        <dbReference type="Proteomes" id="UP001169764"/>
    </source>
</evidence>
<dbReference type="PIRSF" id="PIRSF002808">
    <property type="entry name" value="Hexose_phosphate_transp"/>
    <property type="match status" value="1"/>
</dbReference>
<dbReference type="PANTHER" id="PTHR11662">
    <property type="entry name" value="SOLUTE CARRIER FAMILY 17"/>
    <property type="match status" value="1"/>
</dbReference>
<feature type="transmembrane region" description="Helical" evidence="5">
    <location>
        <begin position="167"/>
        <end position="187"/>
    </location>
</feature>
<organism evidence="7 8">
    <name type="scientific">Sphingomonas natans</name>
    <dbReference type="NCBI Taxonomy" id="3063330"/>
    <lineage>
        <taxon>Bacteria</taxon>
        <taxon>Pseudomonadati</taxon>
        <taxon>Pseudomonadota</taxon>
        <taxon>Alphaproteobacteria</taxon>
        <taxon>Sphingomonadales</taxon>
        <taxon>Sphingomonadaceae</taxon>
        <taxon>Sphingomonas</taxon>
    </lineage>
</organism>